<accession>A0A4U0GUF3</accession>
<evidence type="ECO:0000313" key="2">
    <source>
        <dbReference type="Proteomes" id="UP000309872"/>
    </source>
</evidence>
<name>A0A4U0GUF3_9SPHI</name>
<dbReference type="Proteomes" id="UP000309872">
    <property type="component" value="Unassembled WGS sequence"/>
</dbReference>
<sequence length="146" mass="16149">MGKLFEMYEGDNVGGIATLQIAHVTDFKSFNPVVFHPGKAWREIELYPDSGLMKSDVQHGDNGTSYSYAGSFKIHHQNKKIENILDKYIGPVSVMRVTDMNRYAQVIGSPLEPVTLSRSADTGSKPTDLNHNQFSFTVAQLNAALS</sequence>
<dbReference type="OrthoDB" id="710561at2"/>
<protein>
    <recommendedName>
        <fullName evidence="3">Phage tail protein</fullName>
    </recommendedName>
</protein>
<keyword evidence="2" id="KW-1185">Reference proteome</keyword>
<dbReference type="AlphaFoldDB" id="A0A4U0GUF3"/>
<proteinExistence type="predicted"/>
<evidence type="ECO:0008006" key="3">
    <source>
        <dbReference type="Google" id="ProtNLM"/>
    </source>
</evidence>
<gene>
    <name evidence="1" type="ORF">FAZ19_19750</name>
</gene>
<dbReference type="RefSeq" id="WP_136822492.1">
    <property type="nucleotide sequence ID" value="NZ_BMJX01000007.1"/>
</dbReference>
<evidence type="ECO:0000313" key="1">
    <source>
        <dbReference type="EMBL" id="TJY62705.1"/>
    </source>
</evidence>
<reference evidence="1 2" key="1">
    <citation type="submission" date="2019-04" db="EMBL/GenBank/DDBJ databases">
        <title>Sphingobacterium olei sp. nov., isolated from oil-contaminated soil.</title>
        <authorList>
            <person name="Liu B."/>
        </authorList>
    </citation>
    <scope>NUCLEOTIDE SEQUENCE [LARGE SCALE GENOMIC DNA]</scope>
    <source>
        <strain evidence="1 2">Y3L14</strain>
    </source>
</reference>
<organism evidence="1 2">
    <name type="scientific">Sphingobacterium alkalisoli</name>
    <dbReference type="NCBI Taxonomy" id="1874115"/>
    <lineage>
        <taxon>Bacteria</taxon>
        <taxon>Pseudomonadati</taxon>
        <taxon>Bacteroidota</taxon>
        <taxon>Sphingobacteriia</taxon>
        <taxon>Sphingobacteriales</taxon>
        <taxon>Sphingobacteriaceae</taxon>
        <taxon>Sphingobacterium</taxon>
    </lineage>
</organism>
<comment type="caution">
    <text evidence="1">The sequence shown here is derived from an EMBL/GenBank/DDBJ whole genome shotgun (WGS) entry which is preliminary data.</text>
</comment>
<dbReference type="EMBL" id="SUKA01000007">
    <property type="protein sequence ID" value="TJY62705.1"/>
    <property type="molecule type" value="Genomic_DNA"/>
</dbReference>